<evidence type="ECO:0000313" key="6">
    <source>
        <dbReference type="Proteomes" id="UP000293865"/>
    </source>
</evidence>
<feature type="domain" description="HTH lacI-type" evidence="4">
    <location>
        <begin position="2"/>
        <end position="58"/>
    </location>
</feature>
<dbReference type="RefSeq" id="WP_129521430.1">
    <property type="nucleotide sequence ID" value="NZ_SDPN01000026.1"/>
</dbReference>
<dbReference type="SUPFAM" id="SSF47413">
    <property type="entry name" value="lambda repressor-like DNA-binding domains"/>
    <property type="match status" value="1"/>
</dbReference>
<proteinExistence type="predicted"/>
<organism evidence="5 6">
    <name type="scientific">Agromyces albus</name>
    <dbReference type="NCBI Taxonomy" id="205332"/>
    <lineage>
        <taxon>Bacteria</taxon>
        <taxon>Bacillati</taxon>
        <taxon>Actinomycetota</taxon>
        <taxon>Actinomycetes</taxon>
        <taxon>Micrococcales</taxon>
        <taxon>Microbacteriaceae</taxon>
        <taxon>Agromyces</taxon>
    </lineage>
</organism>
<evidence type="ECO:0000259" key="4">
    <source>
        <dbReference type="PROSITE" id="PS50932"/>
    </source>
</evidence>
<dbReference type="Pfam" id="PF13377">
    <property type="entry name" value="Peripla_BP_3"/>
    <property type="match status" value="1"/>
</dbReference>
<dbReference type="InterPro" id="IPR028082">
    <property type="entry name" value="Peripla_BP_I"/>
</dbReference>
<dbReference type="Pfam" id="PF00356">
    <property type="entry name" value="LacI"/>
    <property type="match status" value="1"/>
</dbReference>
<evidence type="ECO:0000256" key="3">
    <source>
        <dbReference type="ARBA" id="ARBA00023163"/>
    </source>
</evidence>
<evidence type="ECO:0000256" key="2">
    <source>
        <dbReference type="ARBA" id="ARBA00023125"/>
    </source>
</evidence>
<gene>
    <name evidence="5" type="ORF">ESP51_13565</name>
</gene>
<dbReference type="Gene3D" id="3.40.50.2300">
    <property type="match status" value="2"/>
</dbReference>
<dbReference type="CDD" id="cd01392">
    <property type="entry name" value="HTH_LacI"/>
    <property type="match status" value="1"/>
</dbReference>
<comment type="caution">
    <text evidence="5">The sequence shown here is derived from an EMBL/GenBank/DDBJ whole genome shotgun (WGS) entry which is preliminary data.</text>
</comment>
<dbReference type="PANTHER" id="PTHR30146">
    <property type="entry name" value="LACI-RELATED TRANSCRIPTIONAL REPRESSOR"/>
    <property type="match status" value="1"/>
</dbReference>
<dbReference type="InterPro" id="IPR010982">
    <property type="entry name" value="Lambda_DNA-bd_dom_sf"/>
</dbReference>
<evidence type="ECO:0000313" key="5">
    <source>
        <dbReference type="EMBL" id="RXZ68640.1"/>
    </source>
</evidence>
<evidence type="ECO:0000256" key="1">
    <source>
        <dbReference type="ARBA" id="ARBA00023015"/>
    </source>
</evidence>
<keyword evidence="6" id="KW-1185">Reference proteome</keyword>
<dbReference type="AlphaFoldDB" id="A0A4Q2KVS8"/>
<dbReference type="InterPro" id="IPR000843">
    <property type="entry name" value="HTH_LacI"/>
</dbReference>
<dbReference type="PANTHER" id="PTHR30146:SF109">
    <property type="entry name" value="HTH-TYPE TRANSCRIPTIONAL REGULATOR GALS"/>
    <property type="match status" value="1"/>
</dbReference>
<sequence length="343" mass="36640">MVTVKSIAAAVGVSPSVVSAVLRGSRHVRMSDATRAKILEAIEEMGYTANFAARSLRTSRSGVLAVVAPKLSNPVFAPMLDGIHDAAEENGYAIMLAEAMRLVDGSRALERILGQGQVDGTILRPSSDVDSEGVRSVFKREAPILVLDEVPDAGQPWLAIDDVAAGRVAAEHLLELGHTRIGFLGGWFSAHQGFRPPAGFRHAGQRRLEGYREALQAAGIEPRPDDVIESDYAAHAGRVAVARIMELRDRPTAFVVNNATTSLGVVGGAIEAGLRVPEDLAIVAIHDIDVLEDVNPSITAVRMPMYELGHRGVTLVAHAIEGEEILSGIITSPPPELIRRRTT</sequence>
<accession>A0A4Q2KVS8</accession>
<dbReference type="SUPFAM" id="SSF53822">
    <property type="entry name" value="Periplasmic binding protein-like I"/>
    <property type="match status" value="1"/>
</dbReference>
<dbReference type="SMART" id="SM00354">
    <property type="entry name" value="HTH_LACI"/>
    <property type="match status" value="1"/>
</dbReference>
<keyword evidence="3" id="KW-0804">Transcription</keyword>
<dbReference type="EMBL" id="SDPN01000026">
    <property type="protein sequence ID" value="RXZ68640.1"/>
    <property type="molecule type" value="Genomic_DNA"/>
</dbReference>
<reference evidence="5 6" key="1">
    <citation type="submission" date="2019-01" db="EMBL/GenBank/DDBJ databases">
        <title>Agromyces.</title>
        <authorList>
            <person name="Li J."/>
        </authorList>
    </citation>
    <scope>NUCLEOTIDE SEQUENCE [LARGE SCALE GENOMIC DNA]</scope>
    <source>
        <strain evidence="5 6">DSM 15934</strain>
    </source>
</reference>
<dbReference type="GO" id="GO:0003700">
    <property type="term" value="F:DNA-binding transcription factor activity"/>
    <property type="evidence" value="ECO:0007669"/>
    <property type="project" value="TreeGrafter"/>
</dbReference>
<keyword evidence="1" id="KW-0805">Transcription regulation</keyword>
<dbReference type="InterPro" id="IPR046335">
    <property type="entry name" value="LacI/GalR-like_sensor"/>
</dbReference>
<protein>
    <submittedName>
        <fullName evidence="5">LacI family transcriptional regulator</fullName>
    </submittedName>
</protein>
<dbReference type="OrthoDB" id="9816215at2"/>
<keyword evidence="2" id="KW-0238">DNA-binding</keyword>
<dbReference type="CDD" id="cd06267">
    <property type="entry name" value="PBP1_LacI_sugar_binding-like"/>
    <property type="match status" value="1"/>
</dbReference>
<dbReference type="Proteomes" id="UP000293865">
    <property type="component" value="Unassembled WGS sequence"/>
</dbReference>
<dbReference type="PROSITE" id="PS50932">
    <property type="entry name" value="HTH_LACI_2"/>
    <property type="match status" value="1"/>
</dbReference>
<dbReference type="GO" id="GO:0000976">
    <property type="term" value="F:transcription cis-regulatory region binding"/>
    <property type="evidence" value="ECO:0007669"/>
    <property type="project" value="TreeGrafter"/>
</dbReference>
<dbReference type="Gene3D" id="1.10.260.40">
    <property type="entry name" value="lambda repressor-like DNA-binding domains"/>
    <property type="match status" value="1"/>
</dbReference>
<name>A0A4Q2KVS8_9MICO</name>